<keyword evidence="10" id="KW-0325">Glycoprotein</keyword>
<dbReference type="InterPro" id="IPR041233">
    <property type="entry name" value="Melibiase_C"/>
</dbReference>
<keyword evidence="17" id="KW-1185">Reference proteome</keyword>
<dbReference type="EC" id="3.2.1.-" evidence="13"/>
<dbReference type="GO" id="GO:0016020">
    <property type="term" value="C:membrane"/>
    <property type="evidence" value="ECO:0007669"/>
    <property type="project" value="GOC"/>
</dbReference>
<evidence type="ECO:0000259" key="15">
    <source>
        <dbReference type="Pfam" id="PF17801"/>
    </source>
</evidence>
<dbReference type="Proteomes" id="UP001634394">
    <property type="component" value="Unassembled WGS sequence"/>
</dbReference>
<sequence length="409" mass="45831">MIQRYLVLTYLACATIISLASGLNNGLALTPPMGWLTWQRFRCQTDCSRYPDDCISERLIQVMADRMAADGYRDVGYEYITIDDCWPAMERDSNGRLQPDPKRFSSGMKNLSDYVHSKGLKLGIYEDFGVKTCAGYPGSEFYMQLDAQTFADWGIDLLKFDGCNSDPDDAKFGYPAMTFFLNKTGRPILYFNEWPLDDILHGRKSDYAAVQQYSNAWRNFDDVNDEWDSVKSIINHYANNDQNFLSFAGPGAWNDPDMLVIGNYGLSPDQERTQMAMWTIFAAPLIMSVDLRTIRPSSKALLQNKRLIAVNQDPMGIAGRVVYKVGNIQVWTRPILPKGSVAVVLVNLDSGGAPAQVTLSLQTIGLTDPMGYRFTETFDGGNLGQYKPADSFTCFVNPTGVFMFTANLL</sequence>
<accession>A0ABD3X0R6</accession>
<keyword evidence="6 14" id="KW-0732">Signal</keyword>
<dbReference type="InterPro" id="IPR013785">
    <property type="entry name" value="Aldolase_TIM"/>
</dbReference>
<dbReference type="InterPro" id="IPR017853">
    <property type="entry name" value="GH"/>
</dbReference>
<keyword evidence="7 13" id="KW-0378">Hydrolase</keyword>
<comment type="subcellular location">
    <subcellularLocation>
        <location evidence="2">Lysosome</location>
    </subcellularLocation>
</comment>
<dbReference type="PANTHER" id="PTHR11452:SF83">
    <property type="entry name" value="ALPHA-GALACTOSIDASE"/>
    <property type="match status" value="1"/>
</dbReference>
<proteinExistence type="inferred from homology"/>
<evidence type="ECO:0000256" key="1">
    <source>
        <dbReference type="ARBA" id="ARBA00001255"/>
    </source>
</evidence>
<dbReference type="AlphaFoldDB" id="A0ABD3X0R6"/>
<comment type="similarity">
    <text evidence="3 13">Belongs to the glycosyl hydrolase 27 family.</text>
</comment>
<organism evidence="16 17">
    <name type="scientific">Sinanodonta woodiana</name>
    <name type="common">Chinese pond mussel</name>
    <name type="synonym">Anodonta woodiana</name>
    <dbReference type="NCBI Taxonomy" id="1069815"/>
    <lineage>
        <taxon>Eukaryota</taxon>
        <taxon>Metazoa</taxon>
        <taxon>Spiralia</taxon>
        <taxon>Lophotrochozoa</taxon>
        <taxon>Mollusca</taxon>
        <taxon>Bivalvia</taxon>
        <taxon>Autobranchia</taxon>
        <taxon>Heteroconchia</taxon>
        <taxon>Palaeoheterodonta</taxon>
        <taxon>Unionida</taxon>
        <taxon>Unionoidea</taxon>
        <taxon>Unionidae</taxon>
        <taxon>Unioninae</taxon>
        <taxon>Sinanodonta</taxon>
    </lineage>
</organism>
<dbReference type="Pfam" id="PF17801">
    <property type="entry name" value="Melibiase_C"/>
    <property type="match status" value="1"/>
</dbReference>
<dbReference type="SUPFAM" id="SSF51011">
    <property type="entry name" value="Glycosyl hydrolase domain"/>
    <property type="match status" value="1"/>
</dbReference>
<evidence type="ECO:0000256" key="2">
    <source>
        <dbReference type="ARBA" id="ARBA00004371"/>
    </source>
</evidence>
<evidence type="ECO:0000256" key="14">
    <source>
        <dbReference type="SAM" id="SignalP"/>
    </source>
</evidence>
<dbReference type="InterPro" id="IPR002241">
    <property type="entry name" value="Glyco_hydro_27"/>
</dbReference>
<dbReference type="Pfam" id="PF16499">
    <property type="entry name" value="Melibiase_2"/>
    <property type="match status" value="1"/>
</dbReference>
<evidence type="ECO:0000313" key="17">
    <source>
        <dbReference type="Proteomes" id="UP001634394"/>
    </source>
</evidence>
<comment type="catalytic activity">
    <reaction evidence="1">
        <text>Hydrolysis of terminal, non-reducing alpha-D-galactose residues in alpha-D-galactosides, including galactose oligosaccharides, galactomannans and galactolipids.</text>
        <dbReference type="EC" id="3.2.1.22"/>
    </reaction>
</comment>
<evidence type="ECO:0000256" key="5">
    <source>
        <dbReference type="ARBA" id="ARBA00012755"/>
    </source>
</evidence>
<feature type="signal peptide" evidence="14">
    <location>
        <begin position="1"/>
        <end position="22"/>
    </location>
</feature>
<dbReference type="FunFam" id="3.20.20.70:FF:000070">
    <property type="entry name" value="Alpha-galactosidase"/>
    <property type="match status" value="1"/>
</dbReference>
<dbReference type="PROSITE" id="PS00512">
    <property type="entry name" value="ALPHA_GALACTOSIDASE"/>
    <property type="match status" value="1"/>
</dbReference>
<dbReference type="PRINTS" id="PR00740">
    <property type="entry name" value="GLHYDRLASE27"/>
</dbReference>
<evidence type="ECO:0000256" key="8">
    <source>
        <dbReference type="ARBA" id="ARBA00023098"/>
    </source>
</evidence>
<protein>
    <recommendedName>
        <fullName evidence="5 13">Alpha-galactosidase</fullName>
        <ecNumber evidence="13">3.2.1.-</ecNumber>
    </recommendedName>
</protein>
<dbReference type="PANTHER" id="PTHR11452">
    <property type="entry name" value="ALPHA-GALACTOSIDASE/ALPHA-N-ACETYLGALACTOSAMINIDASE"/>
    <property type="match status" value="1"/>
</dbReference>
<gene>
    <name evidence="16" type="ORF">ACJMK2_032083</name>
</gene>
<dbReference type="InterPro" id="IPR013780">
    <property type="entry name" value="Glyco_hydro_b"/>
</dbReference>
<feature type="chain" id="PRO_5044763868" description="Alpha-galactosidase" evidence="14">
    <location>
        <begin position="23"/>
        <end position="409"/>
    </location>
</feature>
<dbReference type="GO" id="GO:0019377">
    <property type="term" value="P:glycolipid catabolic process"/>
    <property type="evidence" value="ECO:0007669"/>
    <property type="project" value="UniProtKB-ARBA"/>
</dbReference>
<dbReference type="Gene3D" id="3.20.20.70">
    <property type="entry name" value="Aldolase class I"/>
    <property type="match status" value="1"/>
</dbReference>
<name>A0ABD3X0R6_SINWO</name>
<dbReference type="GO" id="GO:0005764">
    <property type="term" value="C:lysosome"/>
    <property type="evidence" value="ECO:0007669"/>
    <property type="project" value="UniProtKB-SubCell"/>
</dbReference>
<evidence type="ECO:0000256" key="7">
    <source>
        <dbReference type="ARBA" id="ARBA00022801"/>
    </source>
</evidence>
<evidence type="ECO:0000313" key="16">
    <source>
        <dbReference type="EMBL" id="KAL3879800.1"/>
    </source>
</evidence>
<reference evidence="16 17" key="1">
    <citation type="submission" date="2024-11" db="EMBL/GenBank/DDBJ databases">
        <title>Chromosome-level genome assembly of the freshwater bivalve Anodonta woodiana.</title>
        <authorList>
            <person name="Chen X."/>
        </authorList>
    </citation>
    <scope>NUCLEOTIDE SEQUENCE [LARGE SCALE GENOMIC DNA]</scope>
    <source>
        <strain evidence="16">MN2024</strain>
        <tissue evidence="16">Gills</tissue>
    </source>
</reference>
<comment type="subunit">
    <text evidence="4 13">Homodimer.</text>
</comment>
<dbReference type="SUPFAM" id="SSF51445">
    <property type="entry name" value="(Trans)glycosidases"/>
    <property type="match status" value="1"/>
</dbReference>
<evidence type="ECO:0000256" key="13">
    <source>
        <dbReference type="RuleBase" id="RU361168"/>
    </source>
</evidence>
<evidence type="ECO:0000256" key="6">
    <source>
        <dbReference type="ARBA" id="ARBA00022729"/>
    </source>
</evidence>
<comment type="caution">
    <text evidence="16">The sequence shown here is derived from an EMBL/GenBank/DDBJ whole genome shotgun (WGS) entry which is preliminary data.</text>
</comment>
<dbReference type="GO" id="GO:0004557">
    <property type="term" value="F:alpha-galactosidase activity"/>
    <property type="evidence" value="ECO:0007669"/>
    <property type="project" value="UniProtKB-EC"/>
</dbReference>
<dbReference type="EMBL" id="JBJQND010000004">
    <property type="protein sequence ID" value="KAL3879800.1"/>
    <property type="molecule type" value="Genomic_DNA"/>
</dbReference>
<evidence type="ECO:0000256" key="4">
    <source>
        <dbReference type="ARBA" id="ARBA00011738"/>
    </source>
</evidence>
<dbReference type="CDD" id="cd14792">
    <property type="entry name" value="GH27"/>
    <property type="match status" value="1"/>
</dbReference>
<dbReference type="InterPro" id="IPR000111">
    <property type="entry name" value="Glyco_hydro_27/36_CS"/>
</dbReference>
<dbReference type="Gene3D" id="2.60.40.1180">
    <property type="entry name" value="Golgi alpha-mannosidase II"/>
    <property type="match status" value="1"/>
</dbReference>
<feature type="domain" description="Alpha galactosidase C-terminal" evidence="15">
    <location>
        <begin position="326"/>
        <end position="405"/>
    </location>
</feature>
<evidence type="ECO:0000256" key="11">
    <source>
        <dbReference type="ARBA" id="ARBA00023228"/>
    </source>
</evidence>
<keyword evidence="12 13" id="KW-0326">Glycosidase</keyword>
<keyword evidence="8" id="KW-0443">Lipid metabolism</keyword>
<evidence type="ECO:0000256" key="3">
    <source>
        <dbReference type="ARBA" id="ARBA00009743"/>
    </source>
</evidence>
<keyword evidence="11" id="KW-0458">Lysosome</keyword>
<evidence type="ECO:0000256" key="12">
    <source>
        <dbReference type="ARBA" id="ARBA00023295"/>
    </source>
</evidence>
<evidence type="ECO:0000256" key="9">
    <source>
        <dbReference type="ARBA" id="ARBA00023157"/>
    </source>
</evidence>
<evidence type="ECO:0000256" key="10">
    <source>
        <dbReference type="ARBA" id="ARBA00023180"/>
    </source>
</evidence>
<keyword evidence="9 13" id="KW-1015">Disulfide bond</keyword>